<dbReference type="AlphaFoldDB" id="A0AAN7JV39"/>
<dbReference type="NCBIfam" id="TIGR01028">
    <property type="entry name" value="uS7_euk_arch"/>
    <property type="match status" value="1"/>
</dbReference>
<evidence type="ECO:0000256" key="5">
    <source>
        <dbReference type="ARBA" id="ARBA00022980"/>
    </source>
</evidence>
<dbReference type="GO" id="GO:0005737">
    <property type="term" value="C:cytoplasm"/>
    <property type="evidence" value="ECO:0007669"/>
    <property type="project" value="UniProtKB-SubCell"/>
</dbReference>
<organism evidence="11 12">
    <name type="scientific">Trapa incisa</name>
    <dbReference type="NCBI Taxonomy" id="236973"/>
    <lineage>
        <taxon>Eukaryota</taxon>
        <taxon>Viridiplantae</taxon>
        <taxon>Streptophyta</taxon>
        <taxon>Embryophyta</taxon>
        <taxon>Tracheophyta</taxon>
        <taxon>Spermatophyta</taxon>
        <taxon>Magnoliopsida</taxon>
        <taxon>eudicotyledons</taxon>
        <taxon>Gunneridae</taxon>
        <taxon>Pentapetalae</taxon>
        <taxon>rosids</taxon>
        <taxon>malvids</taxon>
        <taxon>Myrtales</taxon>
        <taxon>Lythraceae</taxon>
        <taxon>Trapa</taxon>
    </lineage>
</organism>
<dbReference type="GO" id="GO:0003723">
    <property type="term" value="F:RNA binding"/>
    <property type="evidence" value="ECO:0007669"/>
    <property type="project" value="InterPro"/>
</dbReference>
<name>A0AAN7JV39_9MYRT</name>
<dbReference type="InterPro" id="IPR023798">
    <property type="entry name" value="Ribosomal_uS7_dom"/>
</dbReference>
<reference evidence="11 12" key="1">
    <citation type="journal article" date="2023" name="Hortic Res">
        <title>Pangenome of water caltrop reveals structural variations and asymmetric subgenome divergence after allopolyploidization.</title>
        <authorList>
            <person name="Zhang X."/>
            <person name="Chen Y."/>
            <person name="Wang L."/>
            <person name="Yuan Y."/>
            <person name="Fang M."/>
            <person name="Shi L."/>
            <person name="Lu R."/>
            <person name="Comes H.P."/>
            <person name="Ma Y."/>
            <person name="Chen Y."/>
            <person name="Huang G."/>
            <person name="Zhou Y."/>
            <person name="Zheng Z."/>
            <person name="Qiu Y."/>
        </authorList>
    </citation>
    <scope>NUCLEOTIDE SEQUENCE [LARGE SCALE GENOMIC DNA]</scope>
    <source>
        <tissue evidence="11">Roots</tissue>
    </source>
</reference>
<evidence type="ECO:0000313" key="11">
    <source>
        <dbReference type="EMBL" id="KAK4755263.1"/>
    </source>
</evidence>
<comment type="subcellular location">
    <subcellularLocation>
        <location evidence="2">Cytoplasm</location>
    </subcellularLocation>
    <subcellularLocation>
        <location evidence="1">Nucleus</location>
    </subcellularLocation>
</comment>
<evidence type="ECO:0000256" key="1">
    <source>
        <dbReference type="ARBA" id="ARBA00004123"/>
    </source>
</evidence>
<dbReference type="Pfam" id="PF00177">
    <property type="entry name" value="Ribosomal_S7"/>
    <property type="match status" value="1"/>
</dbReference>
<gene>
    <name evidence="11" type="ORF">SAY87_009020</name>
</gene>
<evidence type="ECO:0000313" key="12">
    <source>
        <dbReference type="Proteomes" id="UP001345219"/>
    </source>
</evidence>
<evidence type="ECO:0000256" key="9">
    <source>
        <dbReference type="SAM" id="MobiDB-lite"/>
    </source>
</evidence>
<accession>A0AAN7JV39</accession>
<dbReference type="InterPro" id="IPR005716">
    <property type="entry name" value="Ribosomal_uS7_euk/arc"/>
</dbReference>
<evidence type="ECO:0000256" key="6">
    <source>
        <dbReference type="ARBA" id="ARBA00023242"/>
    </source>
</evidence>
<dbReference type="GO" id="GO:0003735">
    <property type="term" value="F:structural constituent of ribosome"/>
    <property type="evidence" value="ECO:0007669"/>
    <property type="project" value="InterPro"/>
</dbReference>
<keyword evidence="5 8" id="KW-0689">Ribosomal protein</keyword>
<dbReference type="Proteomes" id="UP001345219">
    <property type="component" value="Chromosome 8"/>
</dbReference>
<dbReference type="CDD" id="cd14867">
    <property type="entry name" value="uS7_Eukaryote"/>
    <property type="match status" value="1"/>
</dbReference>
<evidence type="ECO:0000256" key="3">
    <source>
        <dbReference type="ARBA" id="ARBA00007151"/>
    </source>
</evidence>
<dbReference type="GO" id="GO:0005634">
    <property type="term" value="C:nucleus"/>
    <property type="evidence" value="ECO:0007669"/>
    <property type="project" value="UniProtKB-SubCell"/>
</dbReference>
<evidence type="ECO:0000256" key="2">
    <source>
        <dbReference type="ARBA" id="ARBA00004496"/>
    </source>
</evidence>
<evidence type="ECO:0000256" key="4">
    <source>
        <dbReference type="ARBA" id="ARBA00022490"/>
    </source>
</evidence>
<comment type="similarity">
    <text evidence="3 8">Belongs to the universal ribosomal protein uS7 family.</text>
</comment>
<keyword evidence="7 8" id="KW-0687">Ribonucleoprotein</keyword>
<evidence type="ECO:0000256" key="8">
    <source>
        <dbReference type="RuleBase" id="RU003619"/>
    </source>
</evidence>
<dbReference type="GO" id="GO:0006412">
    <property type="term" value="P:translation"/>
    <property type="evidence" value="ECO:0007669"/>
    <property type="project" value="InterPro"/>
</dbReference>
<dbReference type="SUPFAM" id="SSF47973">
    <property type="entry name" value="Ribosomal protein S7"/>
    <property type="match status" value="1"/>
</dbReference>
<proteinExistence type="inferred from homology"/>
<dbReference type="FunFam" id="1.10.455.10:FF:000002">
    <property type="entry name" value="40S ribosomal protein S5"/>
    <property type="match status" value="1"/>
</dbReference>
<feature type="compositionally biased region" description="Basic and acidic residues" evidence="9">
    <location>
        <begin position="314"/>
        <end position="329"/>
    </location>
</feature>
<dbReference type="GO" id="GO:0015935">
    <property type="term" value="C:small ribosomal subunit"/>
    <property type="evidence" value="ECO:0007669"/>
    <property type="project" value="InterPro"/>
</dbReference>
<dbReference type="InterPro" id="IPR036823">
    <property type="entry name" value="Ribosomal_uS7_dom_sf"/>
</dbReference>
<sequence length="712" mass="81297">MISSGPLFSFNGRELEALFAMCSPSFESEKNAFARWARSSRNKGSHDFLGPSEDISRNSYSPLSPMMASPKYQAAAVKLQKVYKSFRFRTRRLLADCAVLVEQRWWKLLDFAELKRSSISFFDIERPETAISRRSRVRTRAAKVGKGLSKDEKARKLALQHWLEAVERKAYEVVVEAGKFLYRQTGKLLDTREGPEGAKWIFVLSTSKILYVGLKNKGTFQHSSFLAGGATLSAGRLVVEEGILKAVWPHSGHYLPTEENFQELVSFLEEQKVDLSDVKKFSTEEEEATLFRRVSNTISCHSQGNLIEYIKESTTHKKSAQEKDTRESSSDQPPSTWSWRLSYMIRRLRVLRMLDQLRTLREESESSPGDQDEYSTSEEDDLYLEDQFMVSKPNLFDEKDEDELIIPREKIMRRIDSHKGMKSYQLAQQLSCKWTTGAGPRIGCMRNYPTELQAQVLEQANLSPRAATVLLRSPRPSPLPFRHRDFSDLRELQQPPLHFSLYHCRDLSADMAEATEQTQQVNDVKLFNRWSFEDIQMNDVSLIDYIAVQPAKHATYVPHTAGRYSMKRFRKAQCPIVERLTNSLMMHGRNNGKKLMAVRIIKHAMEIIHLLTDQNPIQVIVDAVINSGPREDATRIGSAGVVRRQAVDISPLRRVNQAIYLLTTGAREAAFRNIKTIAECLADELINAAKGSSNSYAIKKKDEIERVAKANR</sequence>
<dbReference type="PANTHER" id="PTHR31250:SF38">
    <property type="entry name" value="IQ DOMAIN-CONTAINING PROTEIN IQM6"/>
    <property type="match status" value="1"/>
</dbReference>
<keyword evidence="12" id="KW-1185">Reference proteome</keyword>
<evidence type="ECO:0000259" key="10">
    <source>
        <dbReference type="Pfam" id="PF00177"/>
    </source>
</evidence>
<feature type="domain" description="Small ribosomal subunit protein uS7" evidence="10">
    <location>
        <begin position="551"/>
        <end position="712"/>
    </location>
</feature>
<evidence type="ECO:0000256" key="7">
    <source>
        <dbReference type="ARBA" id="ARBA00023274"/>
    </source>
</evidence>
<dbReference type="InterPro" id="IPR020606">
    <property type="entry name" value="Ribosomal_uS7_CS"/>
</dbReference>
<feature type="region of interest" description="Disordered" evidence="9">
    <location>
        <begin position="314"/>
        <end position="335"/>
    </location>
</feature>
<dbReference type="PROSITE" id="PS00052">
    <property type="entry name" value="RIBOSOMAL_S7"/>
    <property type="match status" value="1"/>
</dbReference>
<keyword evidence="4" id="KW-0963">Cytoplasm</keyword>
<dbReference type="EMBL" id="JAXIOK010000014">
    <property type="protein sequence ID" value="KAK4755263.1"/>
    <property type="molecule type" value="Genomic_DNA"/>
</dbReference>
<dbReference type="InterPro" id="IPR044159">
    <property type="entry name" value="IQM"/>
</dbReference>
<dbReference type="Gene3D" id="1.10.455.10">
    <property type="entry name" value="Ribosomal protein S7 domain"/>
    <property type="match status" value="1"/>
</dbReference>
<protein>
    <recommendedName>
        <fullName evidence="10">Small ribosomal subunit protein uS7 domain-containing protein</fullName>
    </recommendedName>
</protein>
<dbReference type="NCBIfam" id="NF003106">
    <property type="entry name" value="PRK04027.1"/>
    <property type="match status" value="1"/>
</dbReference>
<dbReference type="PANTHER" id="PTHR31250">
    <property type="entry name" value="IQ DOMAIN-CONTAINING PROTEIN IQM3"/>
    <property type="match status" value="1"/>
</dbReference>
<keyword evidence="6" id="KW-0539">Nucleus</keyword>
<comment type="caution">
    <text evidence="11">The sequence shown here is derived from an EMBL/GenBank/DDBJ whole genome shotgun (WGS) entry which is preliminary data.</text>
</comment>